<reference evidence="2 3" key="1">
    <citation type="submission" date="2019-09" db="EMBL/GenBank/DDBJ databases">
        <title>Draft genome sequence of the Ebosin-producing strain Streptomyces sp. 139.</title>
        <authorList>
            <person name="Ai L."/>
            <person name="Geng M."/>
            <person name="Ma M."/>
            <person name="Bai L."/>
        </authorList>
    </citation>
    <scope>NUCLEOTIDE SEQUENCE [LARGE SCALE GENOMIC DNA]</scope>
    <source>
        <strain evidence="2 3">139</strain>
        <plasmid evidence="2 3">unnamed1</plasmid>
    </source>
</reference>
<proteinExistence type="predicted"/>
<protein>
    <submittedName>
        <fullName evidence="2">Uncharacterized protein</fullName>
    </submittedName>
</protein>
<geneLocation type="plasmid" evidence="2 3">
    <name>unnamed1</name>
</geneLocation>
<evidence type="ECO:0000313" key="3">
    <source>
        <dbReference type="Proteomes" id="UP000324308"/>
    </source>
</evidence>
<evidence type="ECO:0000313" key="2">
    <source>
        <dbReference type="EMBL" id="QER90486.1"/>
    </source>
</evidence>
<accession>A0ABX6A3N8</accession>
<evidence type="ECO:0000256" key="1">
    <source>
        <dbReference type="SAM" id="MobiDB-lite"/>
    </source>
</evidence>
<dbReference type="Proteomes" id="UP000324308">
    <property type="component" value="Plasmid unnamed1"/>
</dbReference>
<name>A0ABX6A3N8_STRTE</name>
<keyword evidence="3" id="KW-1185">Reference proteome</keyword>
<keyword evidence="2" id="KW-0614">Plasmid</keyword>
<dbReference type="EMBL" id="CP043960">
    <property type="protein sequence ID" value="QER90486.1"/>
    <property type="molecule type" value="Genomic_DNA"/>
</dbReference>
<organism evidence="2 3">
    <name type="scientific">Streptomyces tendae</name>
    <dbReference type="NCBI Taxonomy" id="1932"/>
    <lineage>
        <taxon>Bacteria</taxon>
        <taxon>Bacillati</taxon>
        <taxon>Actinomycetota</taxon>
        <taxon>Actinomycetes</taxon>
        <taxon>Kitasatosporales</taxon>
        <taxon>Streptomycetaceae</taxon>
        <taxon>Streptomyces</taxon>
    </lineage>
</organism>
<feature type="region of interest" description="Disordered" evidence="1">
    <location>
        <begin position="55"/>
        <end position="74"/>
    </location>
</feature>
<feature type="region of interest" description="Disordered" evidence="1">
    <location>
        <begin position="1"/>
        <end position="20"/>
    </location>
</feature>
<sequence length="74" mass="8814">MSDRPASPRAGCRESRNGSSQLIHLSLAEIRRLITRLTNRRPTPVEHILHWSTWRRRRQHQARTSHYKRRGHSP</sequence>
<gene>
    <name evidence="2" type="ORF">F3L20_33150</name>
</gene>